<feature type="compositionally biased region" description="Basic residues" evidence="1">
    <location>
        <begin position="243"/>
        <end position="261"/>
    </location>
</feature>
<dbReference type="Proteomes" id="UP000246740">
    <property type="component" value="Unassembled WGS sequence"/>
</dbReference>
<proteinExistence type="predicted"/>
<feature type="region of interest" description="Disordered" evidence="1">
    <location>
        <begin position="1"/>
        <end position="72"/>
    </location>
</feature>
<evidence type="ECO:0000313" key="2">
    <source>
        <dbReference type="EMBL" id="PWY97209.1"/>
    </source>
</evidence>
<dbReference type="EMBL" id="KZ819214">
    <property type="protein sequence ID" value="PWY97209.1"/>
    <property type="molecule type" value="Genomic_DNA"/>
</dbReference>
<evidence type="ECO:0000313" key="3">
    <source>
        <dbReference type="Proteomes" id="UP000246740"/>
    </source>
</evidence>
<feature type="compositionally biased region" description="Polar residues" evidence="1">
    <location>
        <begin position="164"/>
        <end position="180"/>
    </location>
</feature>
<feature type="compositionally biased region" description="Polar residues" evidence="1">
    <location>
        <begin position="37"/>
        <end position="48"/>
    </location>
</feature>
<feature type="region of interest" description="Disordered" evidence="1">
    <location>
        <begin position="164"/>
        <end position="183"/>
    </location>
</feature>
<protein>
    <submittedName>
        <fullName evidence="2">Uncharacterized protein</fullName>
    </submittedName>
</protein>
<gene>
    <name evidence="2" type="ORF">BCV70DRAFT_233990</name>
</gene>
<name>A0A317XFS4_9BASI</name>
<reference evidence="2 3" key="1">
    <citation type="journal article" date="2018" name="Mol. Biol. Evol.">
        <title>Broad Genomic Sampling Reveals a Smut Pathogenic Ancestry of the Fungal Clade Ustilaginomycotina.</title>
        <authorList>
            <person name="Kijpornyongpan T."/>
            <person name="Mondo S.J."/>
            <person name="Barry K."/>
            <person name="Sandor L."/>
            <person name="Lee J."/>
            <person name="Lipzen A."/>
            <person name="Pangilinan J."/>
            <person name="LaButti K."/>
            <person name="Hainaut M."/>
            <person name="Henrissat B."/>
            <person name="Grigoriev I.V."/>
            <person name="Spatafora J.W."/>
            <person name="Aime M.C."/>
        </authorList>
    </citation>
    <scope>NUCLEOTIDE SEQUENCE [LARGE SCALE GENOMIC DNA]</scope>
    <source>
        <strain evidence="2 3">MCA 3645</strain>
    </source>
</reference>
<feature type="region of interest" description="Disordered" evidence="1">
    <location>
        <begin position="241"/>
        <end position="277"/>
    </location>
</feature>
<dbReference type="AlphaFoldDB" id="A0A317XFS4"/>
<feature type="compositionally biased region" description="Basic and acidic residues" evidence="1">
    <location>
        <begin position="1"/>
        <end position="16"/>
    </location>
</feature>
<dbReference type="InParanoid" id="A0A317XFS4"/>
<keyword evidence="3" id="KW-1185">Reference proteome</keyword>
<dbReference type="OrthoDB" id="2555749at2759"/>
<organism evidence="2 3">
    <name type="scientific">Testicularia cyperi</name>
    <dbReference type="NCBI Taxonomy" id="1882483"/>
    <lineage>
        <taxon>Eukaryota</taxon>
        <taxon>Fungi</taxon>
        <taxon>Dikarya</taxon>
        <taxon>Basidiomycota</taxon>
        <taxon>Ustilaginomycotina</taxon>
        <taxon>Ustilaginomycetes</taxon>
        <taxon>Ustilaginales</taxon>
        <taxon>Anthracoideaceae</taxon>
        <taxon>Testicularia</taxon>
    </lineage>
</organism>
<sequence length="372" mass="40691">MIPPKRVADSNEKEEVGNGQTVRTGRKLPETPPRCSEQGQSRCASQDGESACPQPRHTASGSTGDHEMATEETDAERLLTAHLDEAKDLEHCASSVSTSRARGLALWTSSPPTCAQLSYDDSSEPSELVTGSSDGGFLAHGRHHGIYPPLDRGHYASHDINMPSTLDTSRGVQLESTSRSLSRDDRMEMITTQSRPCRAQLYQHGESAAAPRSYSSFVKSPSSIPHIASRKADLAMRALQKQRQIKHRRDKSSRVPKYKTRHAMDNRDEETWSTLKASRPAKDGTLSIVSSLRRPLPSMHLPARGRFSKAPVAVPLYGPPGSSAEQRRRAEAYLASKKSHCDGESTSMDSLNSTANLAASGRRLKLFQPTPL</sequence>
<accession>A0A317XFS4</accession>
<evidence type="ECO:0000256" key="1">
    <source>
        <dbReference type="SAM" id="MobiDB-lite"/>
    </source>
</evidence>